<evidence type="ECO:0000256" key="8">
    <source>
        <dbReference type="RuleBase" id="RU361233"/>
    </source>
</evidence>
<evidence type="ECO:0000256" key="3">
    <source>
        <dbReference type="ARBA" id="ARBA00011489"/>
    </source>
</evidence>
<name>A0A4S4DXX2_CAMSN</name>
<proteinExistence type="inferred from homology"/>
<comment type="similarity">
    <text evidence="2 8">Belongs to the Casparian strip membrane proteins (CASP) family.</text>
</comment>
<evidence type="ECO:0000256" key="4">
    <source>
        <dbReference type="ARBA" id="ARBA00022475"/>
    </source>
</evidence>
<evidence type="ECO:0000313" key="10">
    <source>
        <dbReference type="EMBL" id="THG08268.1"/>
    </source>
</evidence>
<sequence length="187" mass="19691">MESSNGGTMKVVNKTTVRGSDLGLRVLALALTLVAAIMVGLDKQTKVVPITVVSTLPPLNVPVTALWHDMSAFVYFMVTNAIACAYAALSLVLTLVATKSGKKGLTMMIMVLDLLMVALLFSGIGAAGAVGVIGYQGNSHVQWNKVCNVVEKFCHQLSAALVVSILGSVAYMLLVGLAALNLHKKYK</sequence>
<dbReference type="InterPro" id="IPR006459">
    <property type="entry name" value="CASP/CASPL"/>
</dbReference>
<evidence type="ECO:0000313" key="11">
    <source>
        <dbReference type="Proteomes" id="UP000306102"/>
    </source>
</evidence>
<dbReference type="STRING" id="542762.A0A4S4DXX2"/>
<evidence type="ECO:0000256" key="1">
    <source>
        <dbReference type="ARBA" id="ARBA00004651"/>
    </source>
</evidence>
<gene>
    <name evidence="10" type="ORF">TEA_011018</name>
</gene>
<keyword evidence="4 8" id="KW-1003">Cell membrane</keyword>
<dbReference type="GO" id="GO:0005886">
    <property type="term" value="C:plasma membrane"/>
    <property type="evidence" value="ECO:0007669"/>
    <property type="project" value="UniProtKB-SubCell"/>
</dbReference>
<comment type="subunit">
    <text evidence="3 8">Homodimer and heterodimers.</text>
</comment>
<accession>A0A4S4DXX2</accession>
<evidence type="ECO:0000256" key="2">
    <source>
        <dbReference type="ARBA" id="ARBA00007651"/>
    </source>
</evidence>
<protein>
    <recommendedName>
        <fullName evidence="8">CASP-like protein</fullName>
    </recommendedName>
</protein>
<keyword evidence="7 8" id="KW-0472">Membrane</keyword>
<comment type="caution">
    <text evidence="10">The sequence shown here is derived from an EMBL/GenBank/DDBJ whole genome shotgun (WGS) entry which is preliminary data.</text>
</comment>
<dbReference type="NCBIfam" id="TIGR01569">
    <property type="entry name" value="A_tha_TIGR01569"/>
    <property type="match status" value="1"/>
</dbReference>
<dbReference type="EMBL" id="SDRB02009433">
    <property type="protein sequence ID" value="THG08268.1"/>
    <property type="molecule type" value="Genomic_DNA"/>
</dbReference>
<evidence type="ECO:0000259" key="9">
    <source>
        <dbReference type="Pfam" id="PF04535"/>
    </source>
</evidence>
<keyword evidence="11" id="KW-1185">Reference proteome</keyword>
<organism evidence="10 11">
    <name type="scientific">Camellia sinensis var. sinensis</name>
    <name type="common">China tea</name>
    <dbReference type="NCBI Taxonomy" id="542762"/>
    <lineage>
        <taxon>Eukaryota</taxon>
        <taxon>Viridiplantae</taxon>
        <taxon>Streptophyta</taxon>
        <taxon>Embryophyta</taxon>
        <taxon>Tracheophyta</taxon>
        <taxon>Spermatophyta</taxon>
        <taxon>Magnoliopsida</taxon>
        <taxon>eudicotyledons</taxon>
        <taxon>Gunneridae</taxon>
        <taxon>Pentapetalae</taxon>
        <taxon>asterids</taxon>
        <taxon>Ericales</taxon>
        <taxon>Theaceae</taxon>
        <taxon>Camellia</taxon>
    </lineage>
</organism>
<dbReference type="InterPro" id="IPR006702">
    <property type="entry name" value="CASP_dom"/>
</dbReference>
<comment type="subcellular location">
    <subcellularLocation>
        <location evidence="1 8">Cell membrane</location>
        <topology evidence="1 8">Multi-pass membrane protein</topology>
    </subcellularLocation>
</comment>
<dbReference type="AlphaFoldDB" id="A0A4S4DXX2"/>
<feature type="transmembrane region" description="Helical" evidence="8">
    <location>
        <begin position="109"/>
        <end position="137"/>
    </location>
</feature>
<feature type="domain" description="Casparian strip membrane protein" evidence="9">
    <location>
        <begin position="15"/>
        <end position="169"/>
    </location>
</feature>
<feature type="transmembrane region" description="Helical" evidence="8">
    <location>
        <begin position="73"/>
        <end position="97"/>
    </location>
</feature>
<dbReference type="PANTHER" id="PTHR36488">
    <property type="entry name" value="CASP-LIKE PROTEIN 1U1"/>
    <property type="match status" value="1"/>
</dbReference>
<dbReference type="PANTHER" id="PTHR36488:SF8">
    <property type="entry name" value="CASP-LIKE PROTEIN 1U1"/>
    <property type="match status" value="1"/>
</dbReference>
<keyword evidence="5 8" id="KW-0812">Transmembrane</keyword>
<evidence type="ECO:0000256" key="5">
    <source>
        <dbReference type="ARBA" id="ARBA00022692"/>
    </source>
</evidence>
<evidence type="ECO:0000256" key="7">
    <source>
        <dbReference type="ARBA" id="ARBA00023136"/>
    </source>
</evidence>
<dbReference type="Pfam" id="PF04535">
    <property type="entry name" value="CASP_dom"/>
    <property type="match status" value="1"/>
</dbReference>
<keyword evidence="6 8" id="KW-1133">Transmembrane helix</keyword>
<dbReference type="InterPro" id="IPR044173">
    <property type="entry name" value="CASPL"/>
</dbReference>
<reference evidence="10 11" key="1">
    <citation type="journal article" date="2018" name="Proc. Natl. Acad. Sci. U.S.A.">
        <title>Draft genome sequence of Camellia sinensis var. sinensis provides insights into the evolution of the tea genome and tea quality.</title>
        <authorList>
            <person name="Wei C."/>
            <person name="Yang H."/>
            <person name="Wang S."/>
            <person name="Zhao J."/>
            <person name="Liu C."/>
            <person name="Gao L."/>
            <person name="Xia E."/>
            <person name="Lu Y."/>
            <person name="Tai Y."/>
            <person name="She G."/>
            <person name="Sun J."/>
            <person name="Cao H."/>
            <person name="Tong W."/>
            <person name="Gao Q."/>
            <person name="Li Y."/>
            <person name="Deng W."/>
            <person name="Jiang X."/>
            <person name="Wang W."/>
            <person name="Chen Q."/>
            <person name="Zhang S."/>
            <person name="Li H."/>
            <person name="Wu J."/>
            <person name="Wang P."/>
            <person name="Li P."/>
            <person name="Shi C."/>
            <person name="Zheng F."/>
            <person name="Jian J."/>
            <person name="Huang B."/>
            <person name="Shan D."/>
            <person name="Shi M."/>
            <person name="Fang C."/>
            <person name="Yue Y."/>
            <person name="Li F."/>
            <person name="Li D."/>
            <person name="Wei S."/>
            <person name="Han B."/>
            <person name="Jiang C."/>
            <person name="Yin Y."/>
            <person name="Xia T."/>
            <person name="Zhang Z."/>
            <person name="Bennetzen J.L."/>
            <person name="Zhao S."/>
            <person name="Wan X."/>
        </authorList>
    </citation>
    <scope>NUCLEOTIDE SEQUENCE [LARGE SCALE GENOMIC DNA]</scope>
    <source>
        <strain evidence="11">cv. Shuchazao</strain>
        <tissue evidence="10">Leaf</tissue>
    </source>
</reference>
<feature type="transmembrane region" description="Helical" evidence="8">
    <location>
        <begin position="22"/>
        <end position="41"/>
    </location>
</feature>
<evidence type="ECO:0000256" key="6">
    <source>
        <dbReference type="ARBA" id="ARBA00022989"/>
    </source>
</evidence>
<dbReference type="Proteomes" id="UP000306102">
    <property type="component" value="Unassembled WGS sequence"/>
</dbReference>
<feature type="transmembrane region" description="Helical" evidence="8">
    <location>
        <begin position="157"/>
        <end position="182"/>
    </location>
</feature>